<keyword evidence="2" id="KW-0808">Transferase</keyword>
<dbReference type="Proteomes" id="UP000260812">
    <property type="component" value="Unassembled WGS sequence"/>
</dbReference>
<dbReference type="CDD" id="cd04301">
    <property type="entry name" value="NAT_SF"/>
    <property type="match status" value="1"/>
</dbReference>
<dbReference type="InterPro" id="IPR016181">
    <property type="entry name" value="Acyl_CoA_acyltransferase"/>
</dbReference>
<dbReference type="PROSITE" id="PS51186">
    <property type="entry name" value="GNAT"/>
    <property type="match status" value="1"/>
</dbReference>
<dbReference type="Gene3D" id="3.40.630.30">
    <property type="match status" value="1"/>
</dbReference>
<gene>
    <name evidence="2" type="ORF">DXC51_11385</name>
</gene>
<protein>
    <submittedName>
        <fullName evidence="2">GNAT family N-acetyltransferase</fullName>
    </submittedName>
</protein>
<dbReference type="AlphaFoldDB" id="A0A3E3I6F6"/>
<keyword evidence="3" id="KW-1185">Reference proteome</keyword>
<name>A0A3E3I6F6_9FIRM</name>
<evidence type="ECO:0000259" key="1">
    <source>
        <dbReference type="PROSITE" id="PS51186"/>
    </source>
</evidence>
<dbReference type="EMBL" id="QVLV01000006">
    <property type="protein sequence ID" value="RGE61166.1"/>
    <property type="molecule type" value="Genomic_DNA"/>
</dbReference>
<dbReference type="SUPFAM" id="SSF55729">
    <property type="entry name" value="Acyl-CoA N-acyltransferases (Nat)"/>
    <property type="match status" value="1"/>
</dbReference>
<sequence>MQGCGRQGQQYGFDMTLRKAGIIDCEELYRMQLKCFRELLEKYRDYDFSPGAEKIEKTERRLREQFSDYYFICLGKAHIGALRVIHLETLCILKQIYILPEYQGKGYAQRALRLAEALYPSALRWELDTILQEEKLCHLYEKMGYRQNGRTEEIKENMTLVFYAKDVTV</sequence>
<dbReference type="GO" id="GO:0016747">
    <property type="term" value="F:acyltransferase activity, transferring groups other than amino-acyl groups"/>
    <property type="evidence" value="ECO:0007669"/>
    <property type="project" value="InterPro"/>
</dbReference>
<evidence type="ECO:0000313" key="3">
    <source>
        <dbReference type="Proteomes" id="UP000260812"/>
    </source>
</evidence>
<evidence type="ECO:0000313" key="2">
    <source>
        <dbReference type="EMBL" id="RGE61166.1"/>
    </source>
</evidence>
<dbReference type="InterPro" id="IPR000182">
    <property type="entry name" value="GNAT_dom"/>
</dbReference>
<dbReference type="Pfam" id="PF00583">
    <property type="entry name" value="Acetyltransf_1"/>
    <property type="match status" value="1"/>
</dbReference>
<accession>A0A3E3I6F6</accession>
<organism evidence="2 3">
    <name type="scientific">Eisenbergiella massiliensis</name>
    <dbReference type="NCBI Taxonomy" id="1720294"/>
    <lineage>
        <taxon>Bacteria</taxon>
        <taxon>Bacillati</taxon>
        <taxon>Bacillota</taxon>
        <taxon>Clostridia</taxon>
        <taxon>Lachnospirales</taxon>
        <taxon>Lachnospiraceae</taxon>
        <taxon>Eisenbergiella</taxon>
    </lineage>
</organism>
<reference evidence="2" key="1">
    <citation type="submission" date="2018-08" db="EMBL/GenBank/DDBJ databases">
        <title>A genome reference for cultivated species of the human gut microbiota.</title>
        <authorList>
            <person name="Zou Y."/>
            <person name="Xue W."/>
            <person name="Luo G."/>
        </authorList>
    </citation>
    <scope>NUCLEOTIDE SEQUENCE [LARGE SCALE GENOMIC DNA]</scope>
    <source>
        <strain evidence="2">TF05-5AC</strain>
    </source>
</reference>
<proteinExistence type="predicted"/>
<feature type="domain" description="N-acetyltransferase" evidence="1">
    <location>
        <begin position="15"/>
        <end position="168"/>
    </location>
</feature>
<comment type="caution">
    <text evidence="2">The sequence shown here is derived from an EMBL/GenBank/DDBJ whole genome shotgun (WGS) entry which is preliminary data.</text>
</comment>